<protein>
    <submittedName>
        <fullName evidence="2">Uncharacterized protein</fullName>
    </submittedName>
</protein>
<evidence type="ECO:0000256" key="1">
    <source>
        <dbReference type="SAM" id="MobiDB-lite"/>
    </source>
</evidence>
<feature type="region of interest" description="Disordered" evidence="1">
    <location>
        <begin position="40"/>
        <end position="60"/>
    </location>
</feature>
<evidence type="ECO:0000313" key="3">
    <source>
        <dbReference type="Proteomes" id="UP001201873"/>
    </source>
</evidence>
<gene>
    <name evidence="2" type="ORF">MXD59_23745</name>
</gene>
<proteinExistence type="predicted"/>
<name>A0ABT0K4M3_9ACTN</name>
<reference evidence="2 3" key="1">
    <citation type="submission" date="2022-04" db="EMBL/GenBank/DDBJ databases">
        <title>Genome diversity in the genus Frankia.</title>
        <authorList>
            <person name="Carlos-Shanley C."/>
            <person name="Hahn D."/>
        </authorList>
    </citation>
    <scope>NUCLEOTIDE SEQUENCE [LARGE SCALE GENOMIC DNA]</scope>
    <source>
        <strain evidence="2 3">Ag45/Mut15</strain>
    </source>
</reference>
<dbReference type="EMBL" id="JALKFT010000042">
    <property type="protein sequence ID" value="MCK9878738.1"/>
    <property type="molecule type" value="Genomic_DNA"/>
</dbReference>
<dbReference type="Proteomes" id="UP001201873">
    <property type="component" value="Unassembled WGS sequence"/>
</dbReference>
<comment type="caution">
    <text evidence="2">The sequence shown here is derived from an EMBL/GenBank/DDBJ whole genome shotgun (WGS) entry which is preliminary data.</text>
</comment>
<keyword evidence="3" id="KW-1185">Reference proteome</keyword>
<evidence type="ECO:0000313" key="2">
    <source>
        <dbReference type="EMBL" id="MCK9878738.1"/>
    </source>
</evidence>
<organism evidence="2 3">
    <name type="scientific">Frankia umida</name>
    <dbReference type="NCBI Taxonomy" id="573489"/>
    <lineage>
        <taxon>Bacteria</taxon>
        <taxon>Bacillati</taxon>
        <taxon>Actinomycetota</taxon>
        <taxon>Actinomycetes</taxon>
        <taxon>Frankiales</taxon>
        <taxon>Frankiaceae</taxon>
        <taxon>Frankia</taxon>
    </lineage>
</organism>
<sequence>MTAEQLANALALYVEGDARLVGVEEPDCADGANLLRFRVEAAPSQGGDDQQADPKGPNHD</sequence>
<accession>A0ABT0K4M3</accession>